<gene>
    <name evidence="2" type="ORF">WS70_21440</name>
</gene>
<feature type="compositionally biased region" description="Polar residues" evidence="1">
    <location>
        <begin position="224"/>
        <end position="236"/>
    </location>
</feature>
<dbReference type="NCBIfam" id="NF033419">
    <property type="entry name" value="T6SS_TagK_dom"/>
    <property type="match status" value="1"/>
</dbReference>
<reference evidence="2 3" key="1">
    <citation type="submission" date="2015-12" db="EMBL/GenBank/DDBJ databases">
        <title>Diversity of Burkholderia near neighbor genomes.</title>
        <authorList>
            <person name="Sahl J."/>
            <person name="Wagner D."/>
            <person name="Keim P."/>
        </authorList>
    </citation>
    <scope>NUCLEOTIDE SEQUENCE [LARGE SCALE GENOMIC DNA]</scope>
    <source>
        <strain evidence="2 3">BDU6</strain>
    </source>
</reference>
<evidence type="ECO:0000313" key="3">
    <source>
        <dbReference type="Proteomes" id="UP000062519"/>
    </source>
</evidence>
<dbReference type="KEGG" id="buu:WS70_21440"/>
<evidence type="ECO:0000313" key="2">
    <source>
        <dbReference type="EMBL" id="AOJ04404.1"/>
    </source>
</evidence>
<dbReference type="InterPro" id="IPR047914">
    <property type="entry name" value="TagK-like_C"/>
</dbReference>
<proteinExistence type="predicted"/>
<dbReference type="AlphaFoldDB" id="A0A1B4FL74"/>
<sequence length="236" mass="25093">MRTFKLFRRGEPDMKYAEAMPQRADASPAAACDADAPVMETLLTGSPEDGLRDAIRDGNAVFGLIGTAISAETFARRQGEPATDVATAAGSPVQARDLMQSLYEQYCGALDDPQASLASDWPAQTAIVRRPPPDQRGDRRKGIEEAEEADSIDALVSGSPVFDEVFGLLKPGDAPDPAAMEPIPEVLRLFAPAEYHAAMARRPGSLPPALARREHQTLAIDSPLSASGSTSNHDAP</sequence>
<feature type="region of interest" description="Disordered" evidence="1">
    <location>
        <begin position="128"/>
        <end position="148"/>
    </location>
</feature>
<protein>
    <submittedName>
        <fullName evidence="2">Type VI secretion protein</fullName>
    </submittedName>
</protein>
<name>A0A1B4FL74_9BURK</name>
<feature type="compositionally biased region" description="Basic and acidic residues" evidence="1">
    <location>
        <begin position="131"/>
        <end position="144"/>
    </location>
</feature>
<evidence type="ECO:0000256" key="1">
    <source>
        <dbReference type="SAM" id="MobiDB-lite"/>
    </source>
</evidence>
<organism evidence="2 3">
    <name type="scientific">Burkholderia mayonis</name>
    <dbReference type="NCBI Taxonomy" id="1385591"/>
    <lineage>
        <taxon>Bacteria</taxon>
        <taxon>Pseudomonadati</taxon>
        <taxon>Pseudomonadota</taxon>
        <taxon>Betaproteobacteria</taxon>
        <taxon>Burkholderiales</taxon>
        <taxon>Burkholderiaceae</taxon>
        <taxon>Burkholderia</taxon>
        <taxon>pseudomallei group</taxon>
    </lineage>
</organism>
<feature type="region of interest" description="Disordered" evidence="1">
    <location>
        <begin position="206"/>
        <end position="236"/>
    </location>
</feature>
<dbReference type="EMBL" id="CP013387">
    <property type="protein sequence ID" value="AOJ04404.1"/>
    <property type="molecule type" value="Genomic_DNA"/>
</dbReference>
<accession>A0A1B4FL74</accession>
<dbReference type="RefSeq" id="WP_059472376.1">
    <property type="nucleotide sequence ID" value="NZ_CP013387.1"/>
</dbReference>
<dbReference type="Proteomes" id="UP000062519">
    <property type="component" value="Chromosome 2"/>
</dbReference>
<keyword evidence="3" id="KW-1185">Reference proteome</keyword>